<evidence type="ECO:0000259" key="2">
    <source>
        <dbReference type="SMART" id="SM00254"/>
    </source>
</evidence>
<dbReference type="Pfam" id="PF01549">
    <property type="entry name" value="ShK"/>
    <property type="match status" value="3"/>
</dbReference>
<feature type="chain" id="PRO_5044551889" evidence="1">
    <location>
        <begin position="20"/>
        <end position="227"/>
    </location>
</feature>
<dbReference type="EMBL" id="UZAH01030006">
    <property type="protein sequence ID" value="VDP08842.1"/>
    <property type="molecule type" value="Genomic_DNA"/>
</dbReference>
<evidence type="ECO:0000313" key="3">
    <source>
        <dbReference type="EMBL" id="VDP08842.1"/>
    </source>
</evidence>
<accession>A0A183G6T0</accession>
<keyword evidence="1" id="KW-0732">Signal</keyword>
<reference evidence="3 4" key="1">
    <citation type="submission" date="2018-11" db="EMBL/GenBank/DDBJ databases">
        <authorList>
            <consortium name="Pathogen Informatics"/>
        </authorList>
    </citation>
    <scope>NUCLEOTIDE SEQUENCE [LARGE SCALE GENOMIC DNA]</scope>
</reference>
<dbReference type="PANTHER" id="PTHR21724">
    <property type="entry name" value="SHKT DOMAIN-CONTAINING PROTEIN"/>
    <property type="match status" value="1"/>
</dbReference>
<evidence type="ECO:0000256" key="1">
    <source>
        <dbReference type="SAM" id="SignalP"/>
    </source>
</evidence>
<evidence type="ECO:0000313" key="5">
    <source>
        <dbReference type="WBParaSite" id="HPBE_0001742701-mRNA-1"/>
    </source>
</evidence>
<keyword evidence="4" id="KW-1185">Reference proteome</keyword>
<protein>
    <submittedName>
        <fullName evidence="5">ShTK domain protein</fullName>
    </submittedName>
</protein>
<name>A0A183G6T0_HELPZ</name>
<sequence>MYRFFVLLTVVEITTVAQITDESCTYVDGGRGVIDKEPMFQYTAAAVRCDNVVSDAACSALHQKEVKAGTTDEREDSCFKKGNNKDDFVIASVVATCPKTCGYCCLTPAFNCKDKDAPRMACDKVTDAMCKEDAWKAILAEDCPSSCGLCNAVDSNCKDKVTGCDVDKTICENVNWQTFVKYEVSRCSGVYSSAILEKNRLKFCSRAALLSMCPGRPKIGSTVITFE</sequence>
<dbReference type="PANTHER" id="PTHR21724:SF0">
    <property type="entry name" value="SHKT DOMAIN-CONTAINING PROTEIN"/>
    <property type="match status" value="1"/>
</dbReference>
<dbReference type="Proteomes" id="UP000050761">
    <property type="component" value="Unassembled WGS sequence"/>
</dbReference>
<evidence type="ECO:0000313" key="4">
    <source>
        <dbReference type="Proteomes" id="UP000050761"/>
    </source>
</evidence>
<gene>
    <name evidence="3" type="ORF">HPBE_LOCUS17426</name>
</gene>
<feature type="signal peptide" evidence="1">
    <location>
        <begin position="1"/>
        <end position="19"/>
    </location>
</feature>
<dbReference type="Gene3D" id="1.10.10.1940">
    <property type="match status" value="1"/>
</dbReference>
<dbReference type="WBParaSite" id="HPBE_0001742701-mRNA-1">
    <property type="protein sequence ID" value="HPBE_0001742701-mRNA-1"/>
    <property type="gene ID" value="HPBE_0001742701"/>
</dbReference>
<feature type="domain" description="ShKT" evidence="2">
    <location>
        <begin position="48"/>
        <end position="105"/>
    </location>
</feature>
<feature type="domain" description="ShKT" evidence="2">
    <location>
        <begin position="111"/>
        <end position="151"/>
    </location>
</feature>
<dbReference type="AlphaFoldDB" id="A0A183G6T0"/>
<dbReference type="OrthoDB" id="5851695at2759"/>
<organism evidence="4 5">
    <name type="scientific">Heligmosomoides polygyrus</name>
    <name type="common">Parasitic roundworm</name>
    <dbReference type="NCBI Taxonomy" id="6339"/>
    <lineage>
        <taxon>Eukaryota</taxon>
        <taxon>Metazoa</taxon>
        <taxon>Ecdysozoa</taxon>
        <taxon>Nematoda</taxon>
        <taxon>Chromadorea</taxon>
        <taxon>Rhabditida</taxon>
        <taxon>Rhabditina</taxon>
        <taxon>Rhabditomorpha</taxon>
        <taxon>Strongyloidea</taxon>
        <taxon>Heligmosomidae</taxon>
        <taxon>Heligmosomoides</taxon>
    </lineage>
</organism>
<proteinExistence type="predicted"/>
<reference evidence="5" key="2">
    <citation type="submission" date="2019-09" db="UniProtKB">
        <authorList>
            <consortium name="WormBaseParasite"/>
        </authorList>
    </citation>
    <scope>IDENTIFICATION</scope>
</reference>
<dbReference type="InterPro" id="IPR003582">
    <property type="entry name" value="ShKT_dom"/>
</dbReference>
<accession>A0A3P8A6A9</accession>
<dbReference type="SMART" id="SM00254">
    <property type="entry name" value="ShKT"/>
    <property type="match status" value="2"/>
</dbReference>